<dbReference type="SMART" id="SM00387">
    <property type="entry name" value="HATPase_c"/>
    <property type="match status" value="1"/>
</dbReference>
<dbReference type="EC" id="2.7.13.3" evidence="2"/>
<dbReference type="Gene3D" id="3.30.565.10">
    <property type="entry name" value="Histidine kinase-like ATPase, C-terminal domain"/>
    <property type="match status" value="1"/>
</dbReference>
<feature type="domain" description="Histidine kinase" evidence="10">
    <location>
        <begin position="211"/>
        <end position="417"/>
    </location>
</feature>
<reference evidence="12" key="1">
    <citation type="journal article" date="2019" name="Int. J. Syst. Evol. Microbiol.">
        <title>The Global Catalogue of Microorganisms (GCM) 10K type strain sequencing project: providing services to taxonomists for standard genome sequencing and annotation.</title>
        <authorList>
            <consortium name="The Broad Institute Genomics Platform"/>
            <consortium name="The Broad Institute Genome Sequencing Center for Infectious Disease"/>
            <person name="Wu L."/>
            <person name="Ma J."/>
        </authorList>
    </citation>
    <scope>NUCLEOTIDE SEQUENCE [LARGE SCALE GENOMIC DNA]</scope>
    <source>
        <strain evidence="12">CCUG 53270</strain>
    </source>
</reference>
<dbReference type="SMART" id="SM00388">
    <property type="entry name" value="HisKA"/>
    <property type="match status" value="1"/>
</dbReference>
<keyword evidence="7 11" id="KW-0067">ATP-binding</keyword>
<dbReference type="CDD" id="cd00082">
    <property type="entry name" value="HisKA"/>
    <property type="match status" value="1"/>
</dbReference>
<organism evidence="11 12">
    <name type="scientific">Paenibacillus vulneris</name>
    <dbReference type="NCBI Taxonomy" id="1133364"/>
    <lineage>
        <taxon>Bacteria</taxon>
        <taxon>Bacillati</taxon>
        <taxon>Bacillota</taxon>
        <taxon>Bacilli</taxon>
        <taxon>Bacillales</taxon>
        <taxon>Paenibacillaceae</taxon>
        <taxon>Paenibacillus</taxon>
    </lineage>
</organism>
<keyword evidence="9" id="KW-0812">Transmembrane</keyword>
<dbReference type="InterPro" id="IPR003594">
    <property type="entry name" value="HATPase_dom"/>
</dbReference>
<name>A0ABW3UXC5_9BACL</name>
<comment type="caution">
    <text evidence="11">The sequence shown here is derived from an EMBL/GenBank/DDBJ whole genome shotgun (WGS) entry which is preliminary data.</text>
</comment>
<keyword evidence="9" id="KW-0472">Membrane</keyword>
<feature type="transmembrane region" description="Helical" evidence="9">
    <location>
        <begin position="67"/>
        <end position="93"/>
    </location>
</feature>
<gene>
    <name evidence="11" type="ORF">ACFQ4B_33350</name>
</gene>
<keyword evidence="3" id="KW-0597">Phosphoprotein</keyword>
<keyword evidence="12" id="KW-1185">Reference proteome</keyword>
<dbReference type="Gene3D" id="1.10.287.130">
    <property type="match status" value="1"/>
</dbReference>
<evidence type="ECO:0000256" key="1">
    <source>
        <dbReference type="ARBA" id="ARBA00000085"/>
    </source>
</evidence>
<evidence type="ECO:0000256" key="6">
    <source>
        <dbReference type="ARBA" id="ARBA00022777"/>
    </source>
</evidence>
<keyword evidence="5" id="KW-0547">Nucleotide-binding</keyword>
<dbReference type="InterPro" id="IPR036890">
    <property type="entry name" value="HATPase_C_sf"/>
</dbReference>
<dbReference type="RefSeq" id="WP_345593920.1">
    <property type="nucleotide sequence ID" value="NZ_BAABJG010000051.1"/>
</dbReference>
<dbReference type="SUPFAM" id="SSF55874">
    <property type="entry name" value="ATPase domain of HSP90 chaperone/DNA topoisomerase II/histidine kinase"/>
    <property type="match status" value="1"/>
</dbReference>
<dbReference type="PANTHER" id="PTHR43065">
    <property type="entry name" value="SENSOR HISTIDINE KINASE"/>
    <property type="match status" value="1"/>
</dbReference>
<evidence type="ECO:0000259" key="10">
    <source>
        <dbReference type="PROSITE" id="PS50109"/>
    </source>
</evidence>
<feature type="transmembrane region" description="Helical" evidence="9">
    <location>
        <begin position="35"/>
        <end position="55"/>
    </location>
</feature>
<protein>
    <recommendedName>
        <fullName evidence="2">histidine kinase</fullName>
        <ecNumber evidence="2">2.7.13.3</ecNumber>
    </recommendedName>
</protein>
<comment type="catalytic activity">
    <reaction evidence="1">
        <text>ATP + protein L-histidine = ADP + protein N-phospho-L-histidine.</text>
        <dbReference type="EC" id="2.7.13.3"/>
    </reaction>
</comment>
<feature type="transmembrane region" description="Helical" evidence="9">
    <location>
        <begin position="5"/>
        <end position="23"/>
    </location>
</feature>
<dbReference type="InterPro" id="IPR005467">
    <property type="entry name" value="His_kinase_dom"/>
</dbReference>
<dbReference type="Pfam" id="PF02518">
    <property type="entry name" value="HATPase_c"/>
    <property type="match status" value="1"/>
</dbReference>
<evidence type="ECO:0000256" key="7">
    <source>
        <dbReference type="ARBA" id="ARBA00022840"/>
    </source>
</evidence>
<dbReference type="PROSITE" id="PS50109">
    <property type="entry name" value="HIS_KIN"/>
    <property type="match status" value="1"/>
</dbReference>
<dbReference type="InterPro" id="IPR003661">
    <property type="entry name" value="HisK_dim/P_dom"/>
</dbReference>
<dbReference type="GO" id="GO:0005524">
    <property type="term" value="F:ATP binding"/>
    <property type="evidence" value="ECO:0007669"/>
    <property type="project" value="UniProtKB-KW"/>
</dbReference>
<proteinExistence type="predicted"/>
<dbReference type="SUPFAM" id="SSF47384">
    <property type="entry name" value="Homodimeric domain of signal transducing histidine kinase"/>
    <property type="match status" value="1"/>
</dbReference>
<evidence type="ECO:0000256" key="8">
    <source>
        <dbReference type="ARBA" id="ARBA00023012"/>
    </source>
</evidence>
<evidence type="ECO:0000256" key="4">
    <source>
        <dbReference type="ARBA" id="ARBA00022679"/>
    </source>
</evidence>
<keyword evidence="8" id="KW-0902">Two-component regulatory system</keyword>
<feature type="transmembrane region" description="Helical" evidence="9">
    <location>
        <begin position="99"/>
        <end position="117"/>
    </location>
</feature>
<evidence type="ECO:0000256" key="9">
    <source>
        <dbReference type="SAM" id="Phobius"/>
    </source>
</evidence>
<dbReference type="Proteomes" id="UP001597180">
    <property type="component" value="Unassembled WGS sequence"/>
</dbReference>
<dbReference type="InterPro" id="IPR036097">
    <property type="entry name" value="HisK_dim/P_sf"/>
</dbReference>
<feature type="transmembrane region" description="Helical" evidence="9">
    <location>
        <begin position="162"/>
        <end position="183"/>
    </location>
</feature>
<dbReference type="EMBL" id="JBHTLU010000054">
    <property type="protein sequence ID" value="MFD1224991.1"/>
    <property type="molecule type" value="Genomic_DNA"/>
</dbReference>
<evidence type="ECO:0000256" key="3">
    <source>
        <dbReference type="ARBA" id="ARBA00022553"/>
    </source>
</evidence>
<feature type="transmembrane region" description="Helical" evidence="9">
    <location>
        <begin position="129"/>
        <end position="150"/>
    </location>
</feature>
<evidence type="ECO:0000313" key="11">
    <source>
        <dbReference type="EMBL" id="MFD1224991.1"/>
    </source>
</evidence>
<sequence>MSHLLLNVLIIWACIFLYQVLWLDRLNHKAKLDKPVLTAVLVIGLAGCMSFPMHLSQKFAFDLRGVLLLIGNLYGGMLAGWVLGAITVIICAMQGEGGLWPAILFAMMGWMTLSYTGRTYRLLPFRKRLWIGPILAGIVGELMLGLTYWLAADTGLWSIQTIRHMLLFGLLQAACAFSTIYFIEKMHENSIAKAEIQQKEKMQMIGELAASVAHEIRNPMTVVRGFMQLMNSHGAALKRFNDYAPLILEELDRAETILSDYLSFAKPQNAEWEKLELSEQMSHAIDDVKPYANMNQVEIRTCCQTSLAIYFDRKKLRQLMVNLLKNGIEAMPDGGRLQLELYRENDHAVIRILDEGIGMSEEELKRLGSLFYSTKTKGTGIGIMICYKIIEAANGMLQLQSEKGKGTTVTIRLPLSFQKKMEETS</sequence>
<evidence type="ECO:0000256" key="5">
    <source>
        <dbReference type="ARBA" id="ARBA00022741"/>
    </source>
</evidence>
<accession>A0ABW3UXC5</accession>
<dbReference type="PANTHER" id="PTHR43065:SF46">
    <property type="entry name" value="C4-DICARBOXYLATE TRANSPORT SENSOR PROTEIN DCTB"/>
    <property type="match status" value="1"/>
</dbReference>
<evidence type="ECO:0000256" key="2">
    <source>
        <dbReference type="ARBA" id="ARBA00012438"/>
    </source>
</evidence>
<dbReference type="PRINTS" id="PR00344">
    <property type="entry name" value="BCTRLSENSOR"/>
</dbReference>
<keyword evidence="9" id="KW-1133">Transmembrane helix</keyword>
<keyword evidence="4" id="KW-0808">Transferase</keyword>
<dbReference type="Pfam" id="PF00512">
    <property type="entry name" value="HisKA"/>
    <property type="match status" value="1"/>
</dbReference>
<dbReference type="InterPro" id="IPR004358">
    <property type="entry name" value="Sig_transdc_His_kin-like_C"/>
</dbReference>
<evidence type="ECO:0000313" key="12">
    <source>
        <dbReference type="Proteomes" id="UP001597180"/>
    </source>
</evidence>
<keyword evidence="6" id="KW-0418">Kinase</keyword>